<feature type="transmembrane region" description="Helical" evidence="1">
    <location>
        <begin position="79"/>
        <end position="97"/>
    </location>
</feature>
<keyword evidence="1" id="KW-0812">Transmembrane</keyword>
<organism evidence="2 3">
    <name type="scientific">Heterorhabditis bacteriophora</name>
    <name type="common">Entomopathogenic nematode worm</name>
    <dbReference type="NCBI Taxonomy" id="37862"/>
    <lineage>
        <taxon>Eukaryota</taxon>
        <taxon>Metazoa</taxon>
        <taxon>Ecdysozoa</taxon>
        <taxon>Nematoda</taxon>
        <taxon>Chromadorea</taxon>
        <taxon>Rhabditida</taxon>
        <taxon>Rhabditina</taxon>
        <taxon>Rhabditomorpha</taxon>
        <taxon>Strongyloidea</taxon>
        <taxon>Heterorhabditidae</taxon>
        <taxon>Heterorhabditis</taxon>
    </lineage>
</organism>
<sequence length="99" mass="11685">MALFRSDARQMNGVSCRRKQWKARPWASTASPLPEWLWSIKEAEHLSHCWNSLLFLFEPFEWKSVVRSQGHFYMYNNGVLLNILLSTNALLLLRLCFLL</sequence>
<name>A0A1I7WBY9_HETBA</name>
<keyword evidence="1" id="KW-0472">Membrane</keyword>
<evidence type="ECO:0000313" key="2">
    <source>
        <dbReference type="Proteomes" id="UP000095283"/>
    </source>
</evidence>
<keyword evidence="2" id="KW-1185">Reference proteome</keyword>
<proteinExistence type="predicted"/>
<dbReference type="AlphaFoldDB" id="A0A1I7WBY9"/>
<dbReference type="Proteomes" id="UP000095283">
    <property type="component" value="Unplaced"/>
</dbReference>
<protein>
    <submittedName>
        <fullName evidence="3">Uncharacterized protein</fullName>
    </submittedName>
</protein>
<accession>A0A1I7WBY9</accession>
<reference evidence="3" key="1">
    <citation type="submission" date="2016-11" db="UniProtKB">
        <authorList>
            <consortium name="WormBaseParasite"/>
        </authorList>
    </citation>
    <scope>IDENTIFICATION</scope>
</reference>
<dbReference type="WBParaSite" id="Hba_02187">
    <property type="protein sequence ID" value="Hba_02187"/>
    <property type="gene ID" value="Hba_02187"/>
</dbReference>
<evidence type="ECO:0000256" key="1">
    <source>
        <dbReference type="SAM" id="Phobius"/>
    </source>
</evidence>
<keyword evidence="1" id="KW-1133">Transmembrane helix</keyword>
<evidence type="ECO:0000313" key="3">
    <source>
        <dbReference type="WBParaSite" id="Hba_02187"/>
    </source>
</evidence>